<feature type="domain" description="PH" evidence="4">
    <location>
        <begin position="1474"/>
        <end position="1606"/>
    </location>
</feature>
<evidence type="ECO:0000313" key="6">
    <source>
        <dbReference type="Proteomes" id="UP000078544"/>
    </source>
</evidence>
<dbReference type="Pfam" id="PF24345">
    <property type="entry name" value="PH_24"/>
    <property type="match status" value="1"/>
</dbReference>
<feature type="compositionally biased region" description="Basic and acidic residues" evidence="1">
    <location>
        <begin position="593"/>
        <end position="622"/>
    </location>
</feature>
<feature type="region of interest" description="Disordered" evidence="1">
    <location>
        <begin position="1"/>
        <end position="86"/>
    </location>
</feature>
<dbReference type="EMBL" id="AZGY01000032">
    <property type="protein sequence ID" value="KZZ88040.1"/>
    <property type="molecule type" value="Genomic_DNA"/>
</dbReference>
<feature type="compositionally biased region" description="Basic residues" evidence="1">
    <location>
        <begin position="162"/>
        <end position="173"/>
    </location>
</feature>
<dbReference type="Proteomes" id="UP000078544">
    <property type="component" value="Unassembled WGS sequence"/>
</dbReference>
<evidence type="ECO:0000259" key="2">
    <source>
        <dbReference type="Pfam" id="PF24340"/>
    </source>
</evidence>
<accession>A0A166N6T6</accession>
<feature type="region of interest" description="Disordered" evidence="1">
    <location>
        <begin position="1684"/>
        <end position="1729"/>
    </location>
</feature>
<feature type="region of interest" description="Disordered" evidence="1">
    <location>
        <begin position="103"/>
        <end position="467"/>
    </location>
</feature>
<feature type="compositionally biased region" description="Low complexity" evidence="1">
    <location>
        <begin position="732"/>
        <end position="747"/>
    </location>
</feature>
<feature type="compositionally biased region" description="Polar residues" evidence="1">
    <location>
        <begin position="645"/>
        <end position="669"/>
    </location>
</feature>
<feature type="region of interest" description="Disordered" evidence="1">
    <location>
        <begin position="1608"/>
        <end position="1661"/>
    </location>
</feature>
<proteinExistence type="predicted"/>
<feature type="compositionally biased region" description="Basic and acidic residues" evidence="1">
    <location>
        <begin position="450"/>
        <end position="464"/>
    </location>
</feature>
<dbReference type="OrthoDB" id="5408934at2759"/>
<feature type="compositionally biased region" description="Basic and acidic residues" evidence="1">
    <location>
        <begin position="1294"/>
        <end position="1328"/>
    </location>
</feature>
<dbReference type="InterPro" id="IPR056222">
    <property type="entry name" value="PH_23"/>
</dbReference>
<feature type="region of interest" description="Disordered" evidence="1">
    <location>
        <begin position="835"/>
        <end position="859"/>
    </location>
</feature>
<feature type="compositionally biased region" description="Low complexity" evidence="1">
    <location>
        <begin position="1650"/>
        <end position="1661"/>
    </location>
</feature>
<dbReference type="InterPro" id="IPR056416">
    <property type="entry name" value="DH_2_fung"/>
</dbReference>
<feature type="compositionally biased region" description="Polar residues" evidence="1">
    <location>
        <begin position="1455"/>
        <end position="1465"/>
    </location>
</feature>
<evidence type="ECO:0000259" key="3">
    <source>
        <dbReference type="Pfam" id="PF24344"/>
    </source>
</evidence>
<feature type="compositionally biased region" description="Basic and acidic residues" evidence="1">
    <location>
        <begin position="256"/>
        <end position="278"/>
    </location>
</feature>
<feature type="domain" description="DBL homology" evidence="2">
    <location>
        <begin position="861"/>
        <end position="1059"/>
    </location>
</feature>
<feature type="compositionally biased region" description="Basic and acidic residues" evidence="1">
    <location>
        <begin position="716"/>
        <end position="731"/>
    </location>
</feature>
<feature type="region of interest" description="Disordered" evidence="1">
    <location>
        <begin position="1217"/>
        <end position="1475"/>
    </location>
</feature>
<feature type="compositionally biased region" description="Polar residues" evidence="1">
    <location>
        <begin position="1711"/>
        <end position="1729"/>
    </location>
</feature>
<evidence type="ECO:0000259" key="4">
    <source>
        <dbReference type="Pfam" id="PF24345"/>
    </source>
</evidence>
<feature type="domain" description="PH" evidence="3">
    <location>
        <begin position="1074"/>
        <end position="1214"/>
    </location>
</feature>
<protein>
    <recommendedName>
        <fullName evidence="7">SRm160/300 splicing coactivator</fullName>
    </recommendedName>
</protein>
<feature type="compositionally biased region" description="Pro residues" evidence="1">
    <location>
        <begin position="754"/>
        <end position="763"/>
    </location>
</feature>
<gene>
    <name evidence="5" type="ORF">AAL_08195</name>
</gene>
<feature type="compositionally biased region" description="Acidic residues" evidence="1">
    <location>
        <begin position="1414"/>
        <end position="1434"/>
    </location>
</feature>
<feature type="compositionally biased region" description="Basic and acidic residues" evidence="1">
    <location>
        <begin position="1274"/>
        <end position="1284"/>
    </location>
</feature>
<feature type="compositionally biased region" description="Polar residues" evidence="1">
    <location>
        <begin position="1636"/>
        <end position="1649"/>
    </location>
</feature>
<evidence type="ECO:0000313" key="5">
    <source>
        <dbReference type="EMBL" id="KZZ88040.1"/>
    </source>
</evidence>
<sequence>MPLAVPLPDDDASNAKHSRDSPGATDELPTKDESGQSHGSSPSGSPPALARVRVRANSKKESPTLLTDFLRGKQSPARLAAERKRRESVEMVRAELRREMRQSAVRKIQQPGGVRDRVNKWQKAHASAMVEGDPDDAATEPTDVAFKEDDEESVTEEDRIRIKLRQQRRRATPKPKPSPEGGHSEKENEDTDARPSPSPPKKKVVNDDYWKKPKSGRRSPPRKVSPLLRKHATFPRGLPGDFVQQAGTTSPLVSTKVKEWAAKMEVHDTTPLRRDGSPRTRNTRARSHGSRSGADDSASNVTARQASGPRSWHDDGIRVTALPIERLDDDGIRVHALPPQKQDHDGIRIVPTKPPASPRDDGIRIRPTREESLADTHTDEIRRVSRSRSRTASLSARRSSPTTRRHVTKDHAEQQRSHSGAEKQSDELATPTRAKGSRRLQSRVLQMESSRARDDCSSLSEEHSNLSSARNAASDIASSLANKSIADIPGEIHFGHSAFSELDLTVEGQPRSRPRREKVDRTTSLKTMPNVFKKVVEEGKKIIHEMNESSRPVVANNPPSIEKWLNNTVDPFVDSRPTAATAAATAAAAAADEGSKLDAEEDIDRVGKDAREGKTPRRRDSLGAKSSEPSTAGSRGKERRRAHNCESTQARDSPATSEASEEPASTTPTGLKRSGATRSSTSPVKTGRGKRPLFGAIKDAFHGESSTLPTRSRPGQSHESRKVSYADDAPRSRSLSASGSSGEPSARVEASRVLPPPRPPPPTRGDHELSTILSEESSSAVESDMTSDVSNSTLTQLTSLTADCDVPPTHANHAPGLKRRLTKHSDLVSVLSLPDDSTVPNAIRSRRSRPSLRRDRSLSGHVTAQELLREFADDESLYLRELKTLVDGVVPVLLSHVVNGTNASEIFGPSASGSIPDSVSKSVVNMGVALEKLKSAHRKASTSGIRKLANWAHGVVPIYKNYLSAWRLGFDDIVVNLAPAANALDEDDSLLAALPRNDDGDVIHANGERVAVAHLLKRPLIRVKQLAKLMRCIDSMLASTDTHELARDFDDLQCLARRRFKEENARIIDEEAINTDTSRCRDLSSLAAAPAVSIDPNRQVSAKDLFSLSLIHSNQQKLDCQVELVYRDSPKDVNDKGDVLIRDTGEGRHSYLLFPPIDVSCISARTGDSDFEMMVMVRETSHGNGWREFFTLRADHEDQILDWLDILPLQPVPPLDFQKLHSKPPTTPTRQREPVLGSHSDGSAEKSPRSPIAKDVCAPSPSTAPKKASPARYHQRDLLTEDVGKTFAAPSQPKSRDPDKTPTKEDARAVLDREGRGRPLREDMRPDPSHFQIRKQSQPPSTTAYREDGAPPPPAHRTLSSGSPQAAGGIKGTGPSLQPATDSHVSDRLKRRGSSPLKHEYLPSDQSSTSDAPSTEESDPESSDDEIESIDIPETELGVSLKSDAGPRSMPGSEASLTPSASASQADLHGSKASRGDQASRFVARISRWSDKGLWKDVMADACSVVVTDGLIEAYALRTAADTGNLDPPLLALDLTPLVLIRQSTAVDLEIRSSVQSHSKLYQSRSGGNFRFRCSAAPDCYNLYMAVHQARLHNQKFIQLENEARFKSFGERPGPGEADGEAGTKRRSWFGRKNSYRSSVRAPSQSHDGASTTPSSTPSASSFLKRLTINGNLSFNIARSSVDRQSRAGRSLYTSGSSSSAGGTPPRSPSVSVENSGQRPTTNFGGESGSSAVRVRLHLLVTPAKWEDHGNCTLQVRQPPRGWRQALRANHGLEKRITVTTVPKKDADEPKVALDAVLGSGCFSPMGSRGIVCGVWEEVKNGAGVVGMVPETGATGGNIKKWCFQFANVAEAHGVLRLVHQEGMRA</sequence>
<comment type="caution">
    <text evidence="5">The sequence shown here is derived from an EMBL/GenBank/DDBJ whole genome shotgun (WGS) entry which is preliminary data.</text>
</comment>
<name>A0A166N6T6_9HYPO</name>
<feature type="compositionally biased region" description="Polar residues" evidence="1">
    <location>
        <begin position="704"/>
        <end position="715"/>
    </location>
</feature>
<feature type="compositionally biased region" description="Basic residues" evidence="1">
    <location>
        <begin position="212"/>
        <end position="221"/>
    </location>
</feature>
<dbReference type="Pfam" id="PF24340">
    <property type="entry name" value="DH_2"/>
    <property type="match status" value="1"/>
</dbReference>
<feature type="compositionally biased region" description="Basic and acidic residues" evidence="1">
    <location>
        <begin position="358"/>
        <end position="383"/>
    </location>
</feature>
<feature type="compositionally biased region" description="Low complexity" evidence="1">
    <location>
        <begin position="1688"/>
        <end position="1705"/>
    </location>
</feature>
<evidence type="ECO:0008006" key="7">
    <source>
        <dbReference type="Google" id="ProtNLM"/>
    </source>
</evidence>
<evidence type="ECO:0000256" key="1">
    <source>
        <dbReference type="SAM" id="MobiDB-lite"/>
    </source>
</evidence>
<reference evidence="5 6" key="1">
    <citation type="journal article" date="2016" name="Genome Biol. Evol.">
        <title>Divergent and convergent evolution of fungal pathogenicity.</title>
        <authorList>
            <person name="Shang Y."/>
            <person name="Xiao G."/>
            <person name="Zheng P."/>
            <person name="Cen K."/>
            <person name="Zhan S."/>
            <person name="Wang C."/>
        </authorList>
    </citation>
    <scope>NUCLEOTIDE SEQUENCE [LARGE SCALE GENOMIC DNA]</scope>
    <source>
        <strain evidence="5 6">RCEF 2490</strain>
    </source>
</reference>
<feature type="compositionally biased region" description="Low complexity" evidence="1">
    <location>
        <begin position="390"/>
        <end position="402"/>
    </location>
</feature>
<feature type="compositionally biased region" description="Basic and acidic residues" evidence="1">
    <location>
        <begin position="409"/>
        <end position="426"/>
    </location>
</feature>
<feature type="compositionally biased region" description="Low complexity" evidence="1">
    <location>
        <begin position="36"/>
        <end position="47"/>
    </location>
</feature>
<organism evidence="5 6">
    <name type="scientific">Moelleriella libera RCEF 2490</name>
    <dbReference type="NCBI Taxonomy" id="1081109"/>
    <lineage>
        <taxon>Eukaryota</taxon>
        <taxon>Fungi</taxon>
        <taxon>Dikarya</taxon>
        <taxon>Ascomycota</taxon>
        <taxon>Pezizomycotina</taxon>
        <taxon>Sordariomycetes</taxon>
        <taxon>Hypocreomycetidae</taxon>
        <taxon>Hypocreales</taxon>
        <taxon>Clavicipitaceae</taxon>
        <taxon>Moelleriella</taxon>
    </lineage>
</organism>
<dbReference type="STRING" id="1081109.A0A166N6T6"/>
<feature type="region of interest" description="Disordered" evidence="1">
    <location>
        <begin position="586"/>
        <end position="768"/>
    </location>
</feature>
<dbReference type="Pfam" id="PF24344">
    <property type="entry name" value="PH_23"/>
    <property type="match status" value="1"/>
</dbReference>
<keyword evidence="6" id="KW-1185">Reference proteome</keyword>
<dbReference type="InterPro" id="IPR056223">
    <property type="entry name" value="PH_24"/>
</dbReference>
<feature type="compositionally biased region" description="Polar residues" evidence="1">
    <location>
        <begin position="1334"/>
        <end position="1344"/>
    </location>
</feature>
<feature type="compositionally biased region" description="Low complexity" evidence="1">
    <location>
        <begin position="1258"/>
        <end position="1271"/>
    </location>
</feature>